<evidence type="ECO:0000313" key="3">
    <source>
        <dbReference type="EMBL" id="TKV58706.1"/>
    </source>
</evidence>
<evidence type="ECO:0000313" key="4">
    <source>
        <dbReference type="Proteomes" id="UP000306985"/>
    </source>
</evidence>
<feature type="compositionally biased region" description="Low complexity" evidence="1">
    <location>
        <begin position="72"/>
        <end position="82"/>
    </location>
</feature>
<evidence type="ECO:0000256" key="1">
    <source>
        <dbReference type="SAM" id="MobiDB-lite"/>
    </source>
</evidence>
<feature type="compositionally biased region" description="Basic residues" evidence="1">
    <location>
        <begin position="114"/>
        <end position="125"/>
    </location>
</feature>
<evidence type="ECO:0000259" key="2">
    <source>
        <dbReference type="Pfam" id="PF13453"/>
    </source>
</evidence>
<dbReference type="Pfam" id="PF13453">
    <property type="entry name" value="Zn_ribbon_TFIIB"/>
    <property type="match status" value="1"/>
</dbReference>
<dbReference type="EMBL" id="SZZH01000003">
    <property type="protein sequence ID" value="TKV58706.1"/>
    <property type="molecule type" value="Genomic_DNA"/>
</dbReference>
<dbReference type="InterPro" id="IPR027392">
    <property type="entry name" value="TF_Znf"/>
</dbReference>
<protein>
    <recommendedName>
        <fullName evidence="2">Transcription factor zinc-finger domain-containing protein</fullName>
    </recommendedName>
</protein>
<dbReference type="RefSeq" id="WP_137450366.1">
    <property type="nucleotide sequence ID" value="NZ_SZZH01000003.1"/>
</dbReference>
<dbReference type="Proteomes" id="UP000306985">
    <property type="component" value="Unassembled WGS sequence"/>
</dbReference>
<feature type="compositionally biased region" description="Pro residues" evidence="1">
    <location>
        <begin position="54"/>
        <end position="71"/>
    </location>
</feature>
<proteinExistence type="predicted"/>
<feature type="region of interest" description="Disordered" evidence="1">
    <location>
        <begin position="51"/>
        <end position="133"/>
    </location>
</feature>
<keyword evidence="4" id="KW-1185">Reference proteome</keyword>
<dbReference type="OrthoDB" id="9814037at2"/>
<comment type="caution">
    <text evidence="3">The sequence shown here is derived from an EMBL/GenBank/DDBJ whole genome shotgun (WGS) entry which is preliminary data.</text>
</comment>
<dbReference type="AlphaFoldDB" id="A0A4U6QFB3"/>
<organism evidence="3 4">
    <name type="scientific">Nakamurella flava</name>
    <dbReference type="NCBI Taxonomy" id="2576308"/>
    <lineage>
        <taxon>Bacteria</taxon>
        <taxon>Bacillati</taxon>
        <taxon>Actinomycetota</taxon>
        <taxon>Actinomycetes</taxon>
        <taxon>Nakamurellales</taxon>
        <taxon>Nakamurellaceae</taxon>
        <taxon>Nakamurella</taxon>
    </lineage>
</organism>
<feature type="domain" description="Transcription factor zinc-finger" evidence="2">
    <location>
        <begin position="4"/>
        <end position="43"/>
    </location>
</feature>
<accession>A0A4U6QFB3</accession>
<gene>
    <name evidence="3" type="ORF">FDO65_14395</name>
</gene>
<name>A0A4U6QFB3_9ACTN</name>
<sequence length="133" mass="13758">MTMICPKCHDVMRQYERNGVTVDQCQECRGIFLDRGELEYLVAAEARFAAGGPPAAPAPHPAPAAPSPMPAPASSSPLAGLLPGSGGAAPGGKNDLLRDGAQLLKTAAREYAKHSGKSGKKKGKKSFVEGLFG</sequence>
<reference evidence="3 4" key="1">
    <citation type="submission" date="2019-05" db="EMBL/GenBank/DDBJ databases">
        <title>Nakamurella sp. N5BH11, whole genome shotgun sequence.</title>
        <authorList>
            <person name="Tuo L."/>
        </authorList>
    </citation>
    <scope>NUCLEOTIDE SEQUENCE [LARGE SCALE GENOMIC DNA]</scope>
    <source>
        <strain evidence="3 4">N5BH11</strain>
    </source>
</reference>